<dbReference type="GO" id="GO:0004650">
    <property type="term" value="F:polygalacturonase activity"/>
    <property type="evidence" value="ECO:0007669"/>
    <property type="project" value="InterPro"/>
</dbReference>
<dbReference type="PANTHER" id="PTHR31736:SF12">
    <property type="entry name" value="EXO-POLYGALACTURONASE, PUTATIVE-RELATED"/>
    <property type="match status" value="1"/>
</dbReference>
<evidence type="ECO:0000256" key="7">
    <source>
        <dbReference type="ARBA" id="ARBA00023157"/>
    </source>
</evidence>
<gene>
    <name evidence="17" type="ORF">LRAMOSA06319</name>
</gene>
<evidence type="ECO:0000256" key="3">
    <source>
        <dbReference type="ARBA" id="ARBA00022525"/>
    </source>
</evidence>
<accession>A0A077X3U0</accession>
<evidence type="ECO:0000256" key="2">
    <source>
        <dbReference type="ARBA" id="ARBA00008834"/>
    </source>
</evidence>
<evidence type="ECO:0000313" key="17">
    <source>
        <dbReference type="EMBL" id="CDS14149.1"/>
    </source>
</evidence>
<evidence type="ECO:0000256" key="13">
    <source>
        <dbReference type="ARBA" id="ARBA00037312"/>
    </source>
</evidence>
<protein>
    <submittedName>
        <fullName evidence="17">Uncharacterized protein</fullName>
    </submittedName>
</protein>
<evidence type="ECO:0000256" key="6">
    <source>
        <dbReference type="ARBA" id="ARBA00022801"/>
    </source>
</evidence>
<keyword evidence="9" id="KW-0119">Carbohydrate metabolism</keyword>
<name>A0A077X3U0_9FUNG</name>
<dbReference type="PANTHER" id="PTHR31736">
    <property type="match status" value="1"/>
</dbReference>
<evidence type="ECO:0000256" key="12">
    <source>
        <dbReference type="ARBA" id="ARBA00023326"/>
    </source>
</evidence>
<dbReference type="GO" id="GO:0071555">
    <property type="term" value="P:cell wall organization"/>
    <property type="evidence" value="ECO:0007669"/>
    <property type="project" value="UniProtKB-KW"/>
</dbReference>
<dbReference type="InterPro" id="IPR000743">
    <property type="entry name" value="Glyco_hydro_28"/>
</dbReference>
<keyword evidence="6 15" id="KW-0378">Hydrolase</keyword>
<evidence type="ECO:0000256" key="5">
    <source>
        <dbReference type="ARBA" id="ARBA00022737"/>
    </source>
</evidence>
<proteinExistence type="inferred from homology"/>
<dbReference type="SMART" id="SM00710">
    <property type="entry name" value="PbH1"/>
    <property type="match status" value="5"/>
</dbReference>
<keyword evidence="4 16" id="KW-0732">Signal</keyword>
<comment type="function">
    <text evidence="13">Specific in hydrolyzing the terminal glycosidic bond of polygalacturonic acid and oligogalacturonates.</text>
</comment>
<evidence type="ECO:0000256" key="8">
    <source>
        <dbReference type="ARBA" id="ARBA00023180"/>
    </source>
</evidence>
<keyword evidence="5" id="KW-0677">Repeat</keyword>
<dbReference type="InterPro" id="IPR006626">
    <property type="entry name" value="PbH1"/>
</dbReference>
<keyword evidence="11" id="KW-0961">Cell wall biogenesis/degradation</keyword>
<feature type="active site" evidence="14">
    <location>
        <position position="242"/>
    </location>
</feature>
<evidence type="ECO:0000256" key="16">
    <source>
        <dbReference type="SAM" id="SignalP"/>
    </source>
</evidence>
<dbReference type="PROSITE" id="PS00502">
    <property type="entry name" value="POLYGALACTURONASE"/>
    <property type="match status" value="1"/>
</dbReference>
<evidence type="ECO:0000256" key="15">
    <source>
        <dbReference type="RuleBase" id="RU361169"/>
    </source>
</evidence>
<reference evidence="17" key="1">
    <citation type="journal article" date="2014" name="Genome Announc.">
        <title>De novo whole-genome sequence and genome annotation of Lichtheimia ramosa.</title>
        <authorList>
            <person name="Linde J."/>
            <person name="Schwartze V."/>
            <person name="Binder U."/>
            <person name="Lass-Florl C."/>
            <person name="Voigt K."/>
            <person name="Horn F."/>
        </authorList>
    </citation>
    <scope>NUCLEOTIDE SEQUENCE</scope>
    <source>
        <strain evidence="17">JMRC FSU:6197</strain>
    </source>
</reference>
<feature type="signal peptide" evidence="16">
    <location>
        <begin position="1"/>
        <end position="19"/>
    </location>
</feature>
<organism evidence="17">
    <name type="scientific">Lichtheimia ramosa</name>
    <dbReference type="NCBI Taxonomy" id="688394"/>
    <lineage>
        <taxon>Eukaryota</taxon>
        <taxon>Fungi</taxon>
        <taxon>Fungi incertae sedis</taxon>
        <taxon>Mucoromycota</taxon>
        <taxon>Mucoromycotina</taxon>
        <taxon>Mucoromycetes</taxon>
        <taxon>Mucorales</taxon>
        <taxon>Lichtheimiaceae</taxon>
        <taxon>Lichtheimia</taxon>
    </lineage>
</organism>
<dbReference type="AlphaFoldDB" id="A0A077X3U0"/>
<dbReference type="Gene3D" id="2.160.20.10">
    <property type="entry name" value="Single-stranded right-handed beta-helix, Pectin lyase-like"/>
    <property type="match status" value="1"/>
</dbReference>
<evidence type="ECO:0000256" key="10">
    <source>
        <dbReference type="ARBA" id="ARBA00023295"/>
    </source>
</evidence>
<comment type="similarity">
    <text evidence="2 15">Belongs to the glycosyl hydrolase 28 family.</text>
</comment>
<evidence type="ECO:0000256" key="11">
    <source>
        <dbReference type="ARBA" id="ARBA00023316"/>
    </source>
</evidence>
<keyword evidence="12" id="KW-0624">Polysaccharide degradation</keyword>
<dbReference type="GO" id="GO:0005576">
    <property type="term" value="C:extracellular region"/>
    <property type="evidence" value="ECO:0007669"/>
    <property type="project" value="UniProtKB-SubCell"/>
</dbReference>
<feature type="chain" id="PRO_5001726830" evidence="16">
    <location>
        <begin position="20"/>
        <end position="403"/>
    </location>
</feature>
<keyword evidence="8" id="KW-0325">Glycoprotein</keyword>
<evidence type="ECO:0000256" key="14">
    <source>
        <dbReference type="PROSITE-ProRule" id="PRU10052"/>
    </source>
</evidence>
<dbReference type="Pfam" id="PF00295">
    <property type="entry name" value="Glyco_hydro_28"/>
    <property type="match status" value="1"/>
</dbReference>
<dbReference type="GO" id="GO:0045490">
    <property type="term" value="P:pectin catabolic process"/>
    <property type="evidence" value="ECO:0007669"/>
    <property type="project" value="UniProtKB-ARBA"/>
</dbReference>
<dbReference type="OrthoDB" id="187139at2759"/>
<keyword evidence="10 15" id="KW-0326">Glycosidase</keyword>
<keyword evidence="3" id="KW-0964">Secreted</keyword>
<dbReference type="InterPro" id="IPR011050">
    <property type="entry name" value="Pectin_lyase_fold/virulence"/>
</dbReference>
<keyword evidence="7" id="KW-1015">Disulfide bond</keyword>
<dbReference type="EMBL" id="LK023386">
    <property type="protein sequence ID" value="CDS14149.1"/>
    <property type="molecule type" value="Genomic_DNA"/>
</dbReference>
<dbReference type="SUPFAM" id="SSF51126">
    <property type="entry name" value="Pectin lyase-like"/>
    <property type="match status" value="1"/>
</dbReference>
<evidence type="ECO:0000256" key="4">
    <source>
        <dbReference type="ARBA" id="ARBA00022729"/>
    </source>
</evidence>
<evidence type="ECO:0000256" key="1">
    <source>
        <dbReference type="ARBA" id="ARBA00004613"/>
    </source>
</evidence>
<comment type="subcellular location">
    <subcellularLocation>
        <location evidence="1">Secreted</location>
    </subcellularLocation>
</comment>
<dbReference type="InterPro" id="IPR012334">
    <property type="entry name" value="Pectin_lyas_fold"/>
</dbReference>
<sequence>MKFLYAITATIAGAMLASAAPSSRECIIKHNGNDDTQNILDAFENCKDGGRVIFAKGKNYTLGPVITTPELSNVEIVFQGDLVYPFNMSYNDTTPPVPGAVQDVSSFFTVQGKDIKVTGEGGSIYGSGEEWWYLDPLPSNRPVMMTFIVENLDVRSMRLINSPNWNFYVHRSKNVQFDDIYINDVDTVHGESVPHNSDGWDTSETEGITITNSYINNGDDCVAIKTNTSNIHLENLYCNGSHGISVGSLGNIPEKPDYVSNMYVKNVTCDNCQNGARIKTWALGALGEVRNVSYIDFRVTNSDHPVTIDQCYFNIEEEECKANPSKIQMKDITFKNITGSGNKKAGSDVVTIICSAEAPCENFTFDDIDIDTYDPSSVKPVYVCENLENSESSGLDCSPPSDD</sequence>
<evidence type="ECO:0000256" key="9">
    <source>
        <dbReference type="ARBA" id="ARBA00023277"/>
    </source>
</evidence>